<accession>A0A8J3Q271</accession>
<reference evidence="2" key="1">
    <citation type="submission" date="2021-01" db="EMBL/GenBank/DDBJ databases">
        <title>Whole genome shotgun sequence of Rhizocola hellebori NBRC 109834.</title>
        <authorList>
            <person name="Komaki H."/>
            <person name="Tamura T."/>
        </authorList>
    </citation>
    <scope>NUCLEOTIDE SEQUENCE</scope>
    <source>
        <strain evidence="2">NBRC 109834</strain>
    </source>
</reference>
<dbReference type="Pfam" id="PF12680">
    <property type="entry name" value="SnoaL_2"/>
    <property type="match status" value="1"/>
</dbReference>
<evidence type="ECO:0000313" key="2">
    <source>
        <dbReference type="EMBL" id="GIH02108.1"/>
    </source>
</evidence>
<dbReference type="EMBL" id="BONY01000001">
    <property type="protein sequence ID" value="GIH02108.1"/>
    <property type="molecule type" value="Genomic_DNA"/>
</dbReference>
<dbReference type="SUPFAM" id="SSF54427">
    <property type="entry name" value="NTF2-like"/>
    <property type="match status" value="1"/>
</dbReference>
<dbReference type="Proteomes" id="UP000612899">
    <property type="component" value="Unassembled WGS sequence"/>
</dbReference>
<dbReference type="InterPro" id="IPR032710">
    <property type="entry name" value="NTF2-like_dom_sf"/>
</dbReference>
<organism evidence="2 3">
    <name type="scientific">Rhizocola hellebori</name>
    <dbReference type="NCBI Taxonomy" id="1392758"/>
    <lineage>
        <taxon>Bacteria</taxon>
        <taxon>Bacillati</taxon>
        <taxon>Actinomycetota</taxon>
        <taxon>Actinomycetes</taxon>
        <taxon>Micromonosporales</taxon>
        <taxon>Micromonosporaceae</taxon>
        <taxon>Rhizocola</taxon>
    </lineage>
</organism>
<comment type="caution">
    <text evidence="2">The sequence shown here is derived from an EMBL/GenBank/DDBJ whole genome shotgun (WGS) entry which is preliminary data.</text>
</comment>
<protein>
    <recommendedName>
        <fullName evidence="1">SnoaL-like domain-containing protein</fullName>
    </recommendedName>
</protein>
<name>A0A8J3Q271_9ACTN</name>
<dbReference type="InterPro" id="IPR037401">
    <property type="entry name" value="SnoaL-like"/>
</dbReference>
<evidence type="ECO:0000259" key="1">
    <source>
        <dbReference type="Pfam" id="PF12680"/>
    </source>
</evidence>
<dbReference type="Gene3D" id="3.10.450.50">
    <property type="match status" value="1"/>
</dbReference>
<feature type="domain" description="SnoaL-like" evidence="1">
    <location>
        <begin position="2"/>
        <end position="102"/>
    </location>
</feature>
<evidence type="ECO:0000313" key="3">
    <source>
        <dbReference type="Proteomes" id="UP000612899"/>
    </source>
</evidence>
<dbReference type="AlphaFoldDB" id="A0A8J3Q271"/>
<sequence length="117" mass="12820">MRRWAYGAADGDWSGLLQMLDPDVTFHVPVAEFAGVRHGAAEAARFFGHLSPTLRAQLDVTGTLADGDRVAFEVSVRGSWHGQPLTQALCLVFVVDGHRIREFREYLAWPGGLENAG</sequence>
<proteinExistence type="predicted"/>
<gene>
    <name evidence="2" type="ORF">Rhe02_01750</name>
</gene>
<keyword evidence="3" id="KW-1185">Reference proteome</keyword>